<dbReference type="AlphaFoldDB" id="A0A7Y0Y1L3"/>
<proteinExistence type="predicted"/>
<reference evidence="2 3" key="2">
    <citation type="submission" date="2020-04" db="EMBL/GenBank/DDBJ databases">
        <title>Antimicrobial susceptibility and clonality of vaginal-derived multi-drug resistant Mobiluncus isolates in China.</title>
        <authorList>
            <person name="Zhang X."/>
        </authorList>
    </citation>
    <scope>NUCLEOTIDE SEQUENCE [LARGE SCALE GENOMIC DNA]</scope>
    <source>
        <strain evidence="2 3">7</strain>
    </source>
</reference>
<accession>A0A7Y0Y1L3</accession>
<comment type="caution">
    <text evidence="2">The sequence shown here is derived from an EMBL/GenBank/DDBJ whole genome shotgun (WGS) entry which is preliminary data.</text>
</comment>
<dbReference type="Proteomes" id="UP001209486">
    <property type="component" value="Unassembled WGS sequence"/>
</dbReference>
<dbReference type="Proteomes" id="UP000582487">
    <property type="component" value="Unassembled WGS sequence"/>
</dbReference>
<evidence type="ECO:0000313" key="2">
    <source>
        <dbReference type="EMBL" id="NMW94156.1"/>
    </source>
</evidence>
<name>A0A7Y0Y1L3_9ACTO</name>
<organism evidence="2 3">
    <name type="scientific">Mobiluncus mulieris</name>
    <dbReference type="NCBI Taxonomy" id="2052"/>
    <lineage>
        <taxon>Bacteria</taxon>
        <taxon>Bacillati</taxon>
        <taxon>Actinomycetota</taxon>
        <taxon>Actinomycetes</taxon>
        <taxon>Actinomycetales</taxon>
        <taxon>Actinomycetaceae</taxon>
        <taxon>Mobiluncus</taxon>
    </lineage>
</organism>
<gene>
    <name evidence="1" type="ORF">FYZ43_03485</name>
    <name evidence="2" type="ORF">HHJ74_10805</name>
</gene>
<evidence type="ECO:0000313" key="3">
    <source>
        <dbReference type="Proteomes" id="UP000582487"/>
    </source>
</evidence>
<reference evidence="1 4" key="1">
    <citation type="submission" date="2019-08" db="EMBL/GenBank/DDBJ databases">
        <title>Comparison of rpoB and gyrB Sequences from Mobiluncus Species and Development of a Multiplex PCR Method for Clinical Detection of Mobiluncus curtisii and Mobiluncus mulieris.</title>
        <authorList>
            <person name="Yang L."/>
            <person name="Shen Y."/>
            <person name="Xu G."/>
            <person name="Shu L.-B."/>
            <person name="Hu J."/>
            <person name="Zhang R."/>
            <person name="Wang Y."/>
            <person name="Zhou H.-W."/>
            <person name="Zhang X."/>
        </authorList>
    </citation>
    <scope>NUCLEOTIDE SEQUENCE [LARGE SCALE GENOMIC DNA]</scope>
    <source>
        <strain evidence="1 4">M26</strain>
    </source>
</reference>
<dbReference type="EMBL" id="JABCUV010000019">
    <property type="protein sequence ID" value="NMW94156.1"/>
    <property type="molecule type" value="Genomic_DNA"/>
</dbReference>
<dbReference type="EMBL" id="VSZY01000004">
    <property type="protein sequence ID" value="MCU9968482.1"/>
    <property type="molecule type" value="Genomic_DNA"/>
</dbReference>
<protein>
    <submittedName>
        <fullName evidence="2">NADH-quinone oxidoreductase subunit K</fullName>
    </submittedName>
</protein>
<sequence>MRFVTFCGHLVALNPALATSGNPLALGFTIIATLFHALNVHE</sequence>
<evidence type="ECO:0000313" key="1">
    <source>
        <dbReference type="EMBL" id="MCU9968482.1"/>
    </source>
</evidence>
<evidence type="ECO:0000313" key="4">
    <source>
        <dbReference type="Proteomes" id="UP001209486"/>
    </source>
</evidence>